<dbReference type="PANTHER" id="PTHR34558">
    <property type="entry name" value="EXPRESSED PROTEIN"/>
    <property type="match status" value="1"/>
</dbReference>
<dbReference type="PANTHER" id="PTHR34558:SF17">
    <property type="entry name" value="OS07G0549100 PROTEIN"/>
    <property type="match status" value="1"/>
</dbReference>
<dbReference type="EnsemblPlants" id="ORUFI07G18700.1">
    <property type="protein sequence ID" value="ORUFI07G18700.1"/>
    <property type="gene ID" value="ORUFI07G18700"/>
</dbReference>
<sequence length="121" mass="12727">MPRLLLFCLVSSQLAMTAVMGRQFPLFYGGGGGGAPASIADAPTSSSSSDVGGGGHLLHVYSLLESSFAESPMSSHHRNHSPFDRKFAGGKVILGGLAAAIFAAVFCYIRITRRKKIEPKS</sequence>
<keyword evidence="2" id="KW-0732">Signal</keyword>
<dbReference type="HOGENOM" id="CLU_2077297_0_0_1"/>
<evidence type="ECO:0000256" key="1">
    <source>
        <dbReference type="SAM" id="Phobius"/>
    </source>
</evidence>
<organism evidence="3 4">
    <name type="scientific">Oryza rufipogon</name>
    <name type="common">Brownbeard rice</name>
    <name type="synonym">Asian wild rice</name>
    <dbReference type="NCBI Taxonomy" id="4529"/>
    <lineage>
        <taxon>Eukaryota</taxon>
        <taxon>Viridiplantae</taxon>
        <taxon>Streptophyta</taxon>
        <taxon>Embryophyta</taxon>
        <taxon>Tracheophyta</taxon>
        <taxon>Spermatophyta</taxon>
        <taxon>Magnoliopsida</taxon>
        <taxon>Liliopsida</taxon>
        <taxon>Poales</taxon>
        <taxon>Poaceae</taxon>
        <taxon>BOP clade</taxon>
        <taxon>Oryzoideae</taxon>
        <taxon>Oryzeae</taxon>
        <taxon>Oryzinae</taxon>
        <taxon>Oryza</taxon>
    </lineage>
</organism>
<dbReference type="Gramene" id="ORUFI07G18700.1">
    <property type="protein sequence ID" value="ORUFI07G18700.1"/>
    <property type="gene ID" value="ORUFI07G18700"/>
</dbReference>
<keyword evidence="1" id="KW-0812">Transmembrane</keyword>
<proteinExistence type="predicted"/>
<dbReference type="eggNOG" id="ENOG502SBVE">
    <property type="taxonomic scope" value="Eukaryota"/>
</dbReference>
<reference evidence="3" key="2">
    <citation type="submission" date="2015-06" db="UniProtKB">
        <authorList>
            <consortium name="EnsemblPlants"/>
        </authorList>
    </citation>
    <scope>IDENTIFICATION</scope>
</reference>
<reference evidence="4" key="1">
    <citation type="submission" date="2013-06" db="EMBL/GenBank/DDBJ databases">
        <authorList>
            <person name="Zhao Q."/>
        </authorList>
    </citation>
    <scope>NUCLEOTIDE SEQUENCE</scope>
    <source>
        <strain evidence="4">cv. W1943</strain>
    </source>
</reference>
<feature type="transmembrane region" description="Helical" evidence="1">
    <location>
        <begin position="92"/>
        <end position="111"/>
    </location>
</feature>
<dbReference type="AlphaFoldDB" id="A0A0E0Q9M6"/>
<feature type="chain" id="PRO_5002370977" evidence="2">
    <location>
        <begin position="22"/>
        <end position="121"/>
    </location>
</feature>
<evidence type="ECO:0000313" key="4">
    <source>
        <dbReference type="Proteomes" id="UP000008022"/>
    </source>
</evidence>
<protein>
    <submittedName>
        <fullName evidence="3">Uncharacterized protein</fullName>
    </submittedName>
</protein>
<keyword evidence="1" id="KW-0472">Membrane</keyword>
<evidence type="ECO:0000256" key="2">
    <source>
        <dbReference type="SAM" id="SignalP"/>
    </source>
</evidence>
<dbReference type="OMA" id="FCYLRIT"/>
<keyword evidence="4" id="KW-1185">Reference proteome</keyword>
<feature type="signal peptide" evidence="2">
    <location>
        <begin position="1"/>
        <end position="21"/>
    </location>
</feature>
<name>A0A0E0Q9M6_ORYRU</name>
<evidence type="ECO:0000313" key="3">
    <source>
        <dbReference type="EnsemblPlants" id="ORUFI07G18700.1"/>
    </source>
</evidence>
<dbReference type="STRING" id="4529.A0A0E0Q9M6"/>
<accession>A0A0E0Q9M6</accession>
<keyword evidence="1" id="KW-1133">Transmembrane helix</keyword>
<dbReference type="Proteomes" id="UP000008022">
    <property type="component" value="Unassembled WGS sequence"/>
</dbReference>